<organism evidence="8 9">
    <name type="scientific">Alicyclobacillus fastidiosus</name>
    <dbReference type="NCBI Taxonomy" id="392011"/>
    <lineage>
        <taxon>Bacteria</taxon>
        <taxon>Bacillati</taxon>
        <taxon>Bacillota</taxon>
        <taxon>Bacilli</taxon>
        <taxon>Bacillales</taxon>
        <taxon>Alicyclobacillaceae</taxon>
        <taxon>Alicyclobacillus</taxon>
    </lineage>
</organism>
<protein>
    <submittedName>
        <fullName evidence="8">MFS transporter</fullName>
    </submittedName>
</protein>
<dbReference type="InterPro" id="IPR011701">
    <property type="entry name" value="MFS"/>
</dbReference>
<name>A0ABY6ZNG7_9BACL</name>
<evidence type="ECO:0000256" key="3">
    <source>
        <dbReference type="ARBA" id="ARBA00022692"/>
    </source>
</evidence>
<feature type="transmembrane region" description="Helical" evidence="6">
    <location>
        <begin position="224"/>
        <end position="247"/>
    </location>
</feature>
<sequence>MDRLVITYVAPSMAKDLHFSLTDLGMIFGVLGVSWGTFSFFAGGILSDKVGKKKIIVPATLIFSVLSWVTGAVSCFAQLLVVRGIMGAAEGSYLAPATATLSELAGDKRRGWIVGLHQSAYPLWGGLFAAIYVRQVVTTLDWRWVFYLTLIPGLVLAVVHWRFIKEPPSVVQRSQVPHSEKLSWTEPFRNRNIVLTTIIMLLFMAWTNVFIAFGTIYLTQARQLTLGLAVTIVSAWGIGAFLGMPVLSAISDRVGRRPTLVIGCLGAGVFTILYATAGGTSASITVLYIFMLFAGFFGQGIYPLFSAIIPSESVDVKIVATAISIPTALGEIFGGFAPAIAGLVAQHLGLVVVFIGAGTALVVASGLACGVMETLKLKGKVGVGQ</sequence>
<dbReference type="RefSeq" id="WP_268008401.1">
    <property type="nucleotide sequence ID" value="NZ_CP104067.1"/>
</dbReference>
<feature type="transmembrane region" description="Helical" evidence="6">
    <location>
        <begin position="144"/>
        <end position="164"/>
    </location>
</feature>
<gene>
    <name evidence="8" type="ORF">NZD89_05815</name>
</gene>
<proteinExistence type="predicted"/>
<evidence type="ECO:0000256" key="6">
    <source>
        <dbReference type="SAM" id="Phobius"/>
    </source>
</evidence>
<evidence type="ECO:0000313" key="9">
    <source>
        <dbReference type="Proteomes" id="UP001164761"/>
    </source>
</evidence>
<keyword evidence="3 6" id="KW-0812">Transmembrane</keyword>
<feature type="transmembrane region" description="Helical" evidence="6">
    <location>
        <begin position="193"/>
        <end position="218"/>
    </location>
</feature>
<feature type="transmembrane region" description="Helical" evidence="6">
    <location>
        <begin position="283"/>
        <end position="306"/>
    </location>
</feature>
<accession>A0ABY6ZNG7</accession>
<feature type="transmembrane region" description="Helical" evidence="6">
    <location>
        <begin position="55"/>
        <end position="81"/>
    </location>
</feature>
<evidence type="ECO:0000256" key="5">
    <source>
        <dbReference type="ARBA" id="ARBA00023136"/>
    </source>
</evidence>
<keyword evidence="9" id="KW-1185">Reference proteome</keyword>
<feature type="transmembrane region" description="Helical" evidence="6">
    <location>
        <begin position="24"/>
        <end position="43"/>
    </location>
</feature>
<evidence type="ECO:0000256" key="2">
    <source>
        <dbReference type="ARBA" id="ARBA00022448"/>
    </source>
</evidence>
<feature type="transmembrane region" description="Helical" evidence="6">
    <location>
        <begin position="347"/>
        <end position="371"/>
    </location>
</feature>
<evidence type="ECO:0000256" key="4">
    <source>
        <dbReference type="ARBA" id="ARBA00022989"/>
    </source>
</evidence>
<dbReference type="InterPro" id="IPR020846">
    <property type="entry name" value="MFS_dom"/>
</dbReference>
<keyword evidence="4 6" id="KW-1133">Transmembrane helix</keyword>
<dbReference type="Proteomes" id="UP001164761">
    <property type="component" value="Chromosome"/>
</dbReference>
<evidence type="ECO:0000313" key="8">
    <source>
        <dbReference type="EMBL" id="WAH44518.1"/>
    </source>
</evidence>
<dbReference type="SUPFAM" id="SSF103473">
    <property type="entry name" value="MFS general substrate transporter"/>
    <property type="match status" value="1"/>
</dbReference>
<feature type="transmembrane region" description="Helical" evidence="6">
    <location>
        <begin position="318"/>
        <end position="341"/>
    </location>
</feature>
<dbReference type="PROSITE" id="PS00216">
    <property type="entry name" value="SUGAR_TRANSPORT_1"/>
    <property type="match status" value="1"/>
</dbReference>
<reference evidence="8" key="1">
    <citation type="submission" date="2022-08" db="EMBL/GenBank/DDBJ databases">
        <title>Alicyclobacillus fastidiosus DSM 17978, complete genome.</title>
        <authorList>
            <person name="Wang Q."/>
            <person name="Cai R."/>
            <person name="Wang Z."/>
        </authorList>
    </citation>
    <scope>NUCLEOTIDE SEQUENCE</scope>
    <source>
        <strain evidence="8">DSM 17978</strain>
    </source>
</reference>
<dbReference type="Pfam" id="PF07690">
    <property type="entry name" value="MFS_1"/>
    <property type="match status" value="1"/>
</dbReference>
<evidence type="ECO:0000256" key="1">
    <source>
        <dbReference type="ARBA" id="ARBA00004651"/>
    </source>
</evidence>
<dbReference type="PROSITE" id="PS50850">
    <property type="entry name" value="MFS"/>
    <property type="match status" value="1"/>
</dbReference>
<feature type="domain" description="Major facilitator superfamily (MFS) profile" evidence="7">
    <location>
        <begin position="1"/>
        <end position="376"/>
    </location>
</feature>
<keyword evidence="5 6" id="KW-0472">Membrane</keyword>
<dbReference type="PANTHER" id="PTHR23508:SF10">
    <property type="entry name" value="CARBOXYLIC ACID TRANSPORTER PROTEIN HOMOLOG"/>
    <property type="match status" value="1"/>
</dbReference>
<dbReference type="Gene3D" id="1.20.1250.20">
    <property type="entry name" value="MFS general substrate transporter like domains"/>
    <property type="match status" value="2"/>
</dbReference>
<evidence type="ECO:0000259" key="7">
    <source>
        <dbReference type="PROSITE" id="PS50850"/>
    </source>
</evidence>
<dbReference type="InterPro" id="IPR036259">
    <property type="entry name" value="MFS_trans_sf"/>
</dbReference>
<keyword evidence="2" id="KW-0813">Transport</keyword>
<dbReference type="InterPro" id="IPR005829">
    <property type="entry name" value="Sugar_transporter_CS"/>
</dbReference>
<comment type="subcellular location">
    <subcellularLocation>
        <location evidence="1">Cell membrane</location>
        <topology evidence="1">Multi-pass membrane protein</topology>
    </subcellularLocation>
</comment>
<feature type="transmembrane region" description="Helical" evidence="6">
    <location>
        <begin position="259"/>
        <end position="277"/>
    </location>
</feature>
<dbReference type="EMBL" id="CP104067">
    <property type="protein sequence ID" value="WAH44518.1"/>
    <property type="molecule type" value="Genomic_DNA"/>
</dbReference>
<dbReference type="PANTHER" id="PTHR23508">
    <property type="entry name" value="CARBOXYLIC ACID TRANSPORTER PROTEIN HOMOLOG"/>
    <property type="match status" value="1"/>
</dbReference>